<accession>A0ABQ8VU51</accession>
<comment type="caution">
    <text evidence="1">The sequence shown here is derived from an EMBL/GenBank/DDBJ whole genome shotgun (WGS) entry which is preliminary data.</text>
</comment>
<sequence length="191" mass="21728">MEVESPSLLMLGSGRSILLFLLPNFSFTTSSSSTSGLIQSHATKFSVFRRENFLVTRANCLIRSKAFPLLDTEDRHGWRLGIEVSDDRLVEASMIPIGEFVRKIFLVEFRGKGVIANGGVTNVLLHTAEIFIEVDIESNLLSREYDFVAIIILLNESKFTVALTFDMLEFERCHNGVRQNRQRRVQNMRRG</sequence>
<name>A0ABQ8VU51_9AGAR</name>
<organism evidence="1 2">
    <name type="scientific">Lentinula lateritia</name>
    <dbReference type="NCBI Taxonomy" id="40482"/>
    <lineage>
        <taxon>Eukaryota</taxon>
        <taxon>Fungi</taxon>
        <taxon>Dikarya</taxon>
        <taxon>Basidiomycota</taxon>
        <taxon>Agaricomycotina</taxon>
        <taxon>Agaricomycetes</taxon>
        <taxon>Agaricomycetidae</taxon>
        <taxon>Agaricales</taxon>
        <taxon>Marasmiineae</taxon>
        <taxon>Omphalotaceae</taxon>
        <taxon>Lentinula</taxon>
    </lineage>
</organism>
<proteinExistence type="predicted"/>
<dbReference type="Proteomes" id="UP001150217">
    <property type="component" value="Unassembled WGS sequence"/>
</dbReference>
<feature type="non-terminal residue" evidence="1">
    <location>
        <position position="191"/>
    </location>
</feature>
<evidence type="ECO:0000313" key="1">
    <source>
        <dbReference type="EMBL" id="KAJ4499911.1"/>
    </source>
</evidence>
<keyword evidence="2" id="KW-1185">Reference proteome</keyword>
<reference evidence="1" key="1">
    <citation type="submission" date="2022-08" db="EMBL/GenBank/DDBJ databases">
        <title>A Global Phylogenomic Analysis of the Shiitake Genus Lentinula.</title>
        <authorList>
            <consortium name="DOE Joint Genome Institute"/>
            <person name="Sierra-Patev S."/>
            <person name="Min B."/>
            <person name="Naranjo-Ortiz M."/>
            <person name="Looney B."/>
            <person name="Konkel Z."/>
            <person name="Slot J.C."/>
            <person name="Sakamoto Y."/>
            <person name="Steenwyk J.L."/>
            <person name="Rokas A."/>
            <person name="Carro J."/>
            <person name="Camarero S."/>
            <person name="Ferreira P."/>
            <person name="Molpeceres G."/>
            <person name="Ruiz-Duenas F.J."/>
            <person name="Serrano A."/>
            <person name="Henrissat B."/>
            <person name="Drula E."/>
            <person name="Hughes K.W."/>
            <person name="Mata J.L."/>
            <person name="Ishikawa N.K."/>
            <person name="Vargas-Isla R."/>
            <person name="Ushijima S."/>
            <person name="Smith C.A."/>
            <person name="Ahrendt S."/>
            <person name="Andreopoulos W."/>
            <person name="He G."/>
            <person name="Labutti K."/>
            <person name="Lipzen A."/>
            <person name="Ng V."/>
            <person name="Riley R."/>
            <person name="Sandor L."/>
            <person name="Barry K."/>
            <person name="Martinez A.T."/>
            <person name="Xiao Y."/>
            <person name="Gibbons J.G."/>
            <person name="Terashima K."/>
            <person name="Grigoriev I.V."/>
            <person name="Hibbett D.S."/>
        </authorList>
    </citation>
    <scope>NUCLEOTIDE SEQUENCE</scope>
    <source>
        <strain evidence="1">RHP3577 ss4</strain>
    </source>
</reference>
<dbReference type="EMBL" id="JANVFT010000008">
    <property type="protein sequence ID" value="KAJ4499911.1"/>
    <property type="molecule type" value="Genomic_DNA"/>
</dbReference>
<protein>
    <submittedName>
        <fullName evidence="1">Uncharacterized protein</fullName>
    </submittedName>
</protein>
<evidence type="ECO:0000313" key="2">
    <source>
        <dbReference type="Proteomes" id="UP001150217"/>
    </source>
</evidence>
<gene>
    <name evidence="1" type="ORF">C8R41DRAFT_567057</name>
</gene>